<gene>
    <name evidence="15" type="ORF">MICPUCDRAFT_56049</name>
</gene>
<dbReference type="PROSITE" id="PS51371">
    <property type="entry name" value="CBS"/>
    <property type="match status" value="1"/>
</dbReference>
<dbReference type="STRING" id="564608.C1MNV7"/>
<keyword evidence="8 11" id="KW-0129">CBS domain</keyword>
<evidence type="ECO:0000256" key="3">
    <source>
        <dbReference type="ARBA" id="ARBA00022448"/>
    </source>
</evidence>
<keyword evidence="9 12" id="KW-0472">Membrane</keyword>
<dbReference type="Gene3D" id="3.10.580.10">
    <property type="entry name" value="CBS-domain"/>
    <property type="match status" value="1"/>
</dbReference>
<feature type="transmembrane region" description="Helical" evidence="12">
    <location>
        <begin position="528"/>
        <end position="551"/>
    </location>
</feature>
<evidence type="ECO:0000256" key="2">
    <source>
        <dbReference type="ARBA" id="ARBA00009476"/>
    </source>
</evidence>
<dbReference type="SUPFAM" id="SSF54631">
    <property type="entry name" value="CBS-domain pair"/>
    <property type="match status" value="1"/>
</dbReference>
<comment type="similarity">
    <text evidence="2 12">Belongs to the chloride channel (TC 2.A.49) family.</text>
</comment>
<proteinExistence type="inferred from homology"/>
<feature type="region of interest" description="Disordered" evidence="13">
    <location>
        <begin position="1068"/>
        <end position="1147"/>
    </location>
</feature>
<evidence type="ECO:0000256" key="10">
    <source>
        <dbReference type="ARBA" id="ARBA00023214"/>
    </source>
</evidence>
<feature type="transmembrane region" description="Helical" evidence="12">
    <location>
        <begin position="610"/>
        <end position="634"/>
    </location>
</feature>
<feature type="region of interest" description="Disordered" evidence="13">
    <location>
        <begin position="84"/>
        <end position="249"/>
    </location>
</feature>
<dbReference type="RefSeq" id="XP_003057179.1">
    <property type="nucleotide sequence ID" value="XM_003057133.1"/>
</dbReference>
<keyword evidence="6 12" id="KW-1133">Transmembrane helix</keyword>
<dbReference type="AlphaFoldDB" id="C1MNV7"/>
<dbReference type="eggNOG" id="KOG0474">
    <property type="taxonomic scope" value="Eukaryota"/>
</dbReference>
<evidence type="ECO:0000256" key="1">
    <source>
        <dbReference type="ARBA" id="ARBA00004141"/>
    </source>
</evidence>
<evidence type="ECO:0000256" key="9">
    <source>
        <dbReference type="ARBA" id="ARBA00023136"/>
    </source>
</evidence>
<dbReference type="OrthoDB" id="428525at2759"/>
<dbReference type="InterPro" id="IPR001807">
    <property type="entry name" value="ClC"/>
</dbReference>
<evidence type="ECO:0000256" key="13">
    <source>
        <dbReference type="SAM" id="MobiDB-lite"/>
    </source>
</evidence>
<dbReference type="EMBL" id="GG663737">
    <property type="protein sequence ID" value="EEH58824.1"/>
    <property type="molecule type" value="Genomic_DNA"/>
</dbReference>
<evidence type="ECO:0000313" key="16">
    <source>
        <dbReference type="Proteomes" id="UP000001876"/>
    </source>
</evidence>
<feature type="transmembrane region" description="Helical" evidence="12">
    <location>
        <begin position="563"/>
        <end position="582"/>
    </location>
</feature>
<dbReference type="PANTHER" id="PTHR11689:SF136">
    <property type="entry name" value="H(+)_CL(-) EXCHANGE TRANSPORTER 7"/>
    <property type="match status" value="1"/>
</dbReference>
<evidence type="ECO:0000256" key="12">
    <source>
        <dbReference type="RuleBase" id="RU361221"/>
    </source>
</evidence>
<keyword evidence="3 12" id="KW-0813">Transport</keyword>
<dbReference type="GO" id="GO:0005254">
    <property type="term" value="F:chloride channel activity"/>
    <property type="evidence" value="ECO:0007669"/>
    <property type="project" value="UniProtKB-UniRule"/>
</dbReference>
<keyword evidence="4 12" id="KW-0812">Transmembrane</keyword>
<evidence type="ECO:0000256" key="4">
    <source>
        <dbReference type="ARBA" id="ARBA00022692"/>
    </source>
</evidence>
<keyword evidence="5" id="KW-0677">Repeat</keyword>
<protein>
    <recommendedName>
        <fullName evidence="12">Chloride channel protein</fullName>
    </recommendedName>
</protein>
<feature type="compositionally biased region" description="Low complexity" evidence="13">
    <location>
        <begin position="1072"/>
        <end position="1096"/>
    </location>
</feature>
<feature type="region of interest" description="Disordered" evidence="13">
    <location>
        <begin position="1043"/>
        <end position="1062"/>
    </location>
</feature>
<feature type="region of interest" description="Disordered" evidence="13">
    <location>
        <begin position="1"/>
        <end position="66"/>
    </location>
</feature>
<feature type="transmembrane region" description="Helical" evidence="12">
    <location>
        <begin position="365"/>
        <end position="392"/>
    </location>
</feature>
<feature type="compositionally biased region" description="Gly residues" evidence="13">
    <location>
        <begin position="176"/>
        <end position="190"/>
    </location>
</feature>
<dbReference type="InterPro" id="IPR051280">
    <property type="entry name" value="Cl-channel/antiporter"/>
</dbReference>
<dbReference type="InterPro" id="IPR000644">
    <property type="entry name" value="CBS_dom"/>
</dbReference>
<dbReference type="Proteomes" id="UP000001876">
    <property type="component" value="Unassembled WGS sequence"/>
</dbReference>
<evidence type="ECO:0000256" key="6">
    <source>
        <dbReference type="ARBA" id="ARBA00022989"/>
    </source>
</evidence>
<keyword evidence="16" id="KW-1185">Reference proteome</keyword>
<keyword evidence="10 12" id="KW-0868">Chloride</keyword>
<dbReference type="PANTHER" id="PTHR11689">
    <property type="entry name" value="CHLORIDE CHANNEL PROTEIN CLC FAMILY MEMBER"/>
    <property type="match status" value="1"/>
</dbReference>
<dbReference type="SMART" id="SM00116">
    <property type="entry name" value="CBS"/>
    <property type="match status" value="2"/>
</dbReference>
<dbReference type="PRINTS" id="PR00762">
    <property type="entry name" value="CLCHANNEL"/>
</dbReference>
<feature type="domain" description="CBS" evidence="14">
    <location>
        <begin position="1207"/>
        <end position="1264"/>
    </location>
</feature>
<evidence type="ECO:0000256" key="7">
    <source>
        <dbReference type="ARBA" id="ARBA00023065"/>
    </source>
</evidence>
<accession>C1MNV7</accession>
<dbReference type="Pfam" id="PF00571">
    <property type="entry name" value="CBS"/>
    <property type="match status" value="1"/>
</dbReference>
<dbReference type="Pfam" id="PF00654">
    <property type="entry name" value="Voltage_CLC"/>
    <property type="match status" value="1"/>
</dbReference>
<sequence length="1264" mass="133580">MAPRRARPAAETDAPASEVDVRLYTLADAEEGKARDDDGDDDDDDDDDDDALTADPVRLPGTGEIDAAASATMSRIARVASRALDPLDAHEVDDSDSDGDSSSSDADRSDVDDPVADATMERIFATSRATPHDDAHDRSCDTRKNEEHVTRSDRATLESEMRKLRDERIAERAVSNGGGGGGGGNGGGSGASSSDGSFRDLGPLATVAEDGDDHRREERADVAEETRRRTARAREDGGGGARGGGGGDVVARKRLASRSPASFVGLANFFNAGGGGSSNNASYSSVTSIGGGDGHSKHSPTQNLLPADVPVIRLRRTSSYFVADGSTGASSKLSSSICGCDGLDGGGGVSTEDIMRKRRNELITYRLRVAGFGKLCVTLLAGVLAGVVMWAMTTVTAKLTQLKFDKTRALLSSEDVATAWAYYAGVAMASVGATAFTVLHPRGCPMARGSGIPELKGYLNGNRQRGLFHWRTFLGRSVGVCLVIVATMPFGREGPSVHIGACVASMSLNLPWRKYLGWQPSPEERRQILQLGSAAGVAGAFNAPIGGLLYVMEEIASTLPPDYVWRAMITAGMAVGVAQVLYSANEGRVDYTSLVISDPNSSTGWDMSEIPLIVVLAVLAGALSALFTVAADFFGSVRRGKVRWVPTKMRAFLASKHGQLIDAVLSAALVASCQILIPLAYSCRAAPGEYDPYDPSTEAASGAAARSLQTVIQIPRTFVPYTCADGEFSEMATLMLQNEEGVVKHLFARDELYSEKLFTAPVVAAFLAYFFVIASVTTGGAFPAGVFIPNMLMGAALGRLFGFLAEWVTPAANKGTYALIGSAAMLSGFSRMTAAVTVIMIEVTSSLDVLAPIILSCIVARFVAQYLVGHNLDERLILAKGVPFLEHDAHPSTASTRIGDALAEADKRRGPVIAFRPQERLQVLLNALLLTDHNAFPVLDDVERNTGIGGLVTRAMLQRVLRIVLENSTSEEGVAKAHDDDAEEGKDGLGPLPPPAAERAAVPMPKPRGRSWFARDGGDDGGGGGDATRGRRRTRRSFEDWSVEGFEDRTSAQSPPPARRDRRAIETVDADAPSPRASAGAAGGSSNANGGSSNPNGGSGSAAKKKDADGDFMRTVARWTRAHSTAVPRSCHPTRSSSKCGGSSEPGVATRVGAAAAASGGKPTVARADDSNHFDELKEGLVAQIREGVKHVPNEQLSRMVDLTHAVDKAPWTVDAAMKLARVHALFSRLGVRHLCVTSRGGNKLEGIITRHDLIHVHRRAQEH</sequence>
<comment type="subcellular location">
    <subcellularLocation>
        <location evidence="1 12">Membrane</location>
        <topology evidence="1 12">Multi-pass membrane protein</topology>
    </subcellularLocation>
</comment>
<feature type="compositionally biased region" description="Gly residues" evidence="13">
    <location>
        <begin position="238"/>
        <end position="248"/>
    </location>
</feature>
<feature type="compositionally biased region" description="Basic and acidic residues" evidence="13">
    <location>
        <begin position="130"/>
        <end position="171"/>
    </location>
</feature>
<feature type="compositionally biased region" description="Acidic residues" evidence="13">
    <location>
        <begin position="37"/>
        <end position="52"/>
    </location>
</feature>
<dbReference type="InterPro" id="IPR046342">
    <property type="entry name" value="CBS_dom_sf"/>
</dbReference>
<reference evidence="15 16" key="1">
    <citation type="journal article" date="2009" name="Science">
        <title>Green evolution and dynamic adaptations revealed by genomes of the marine picoeukaryotes Micromonas.</title>
        <authorList>
            <person name="Worden A.Z."/>
            <person name="Lee J.H."/>
            <person name="Mock T."/>
            <person name="Rouze P."/>
            <person name="Simmons M.P."/>
            <person name="Aerts A.L."/>
            <person name="Allen A.E."/>
            <person name="Cuvelier M.L."/>
            <person name="Derelle E."/>
            <person name="Everett M.V."/>
            <person name="Foulon E."/>
            <person name="Grimwood J."/>
            <person name="Gundlach H."/>
            <person name="Henrissat B."/>
            <person name="Napoli C."/>
            <person name="McDonald S.M."/>
            <person name="Parker M.S."/>
            <person name="Rombauts S."/>
            <person name="Salamov A."/>
            <person name="Von Dassow P."/>
            <person name="Badger J.H."/>
            <person name="Coutinho P.M."/>
            <person name="Demir E."/>
            <person name="Dubchak I."/>
            <person name="Gentemann C."/>
            <person name="Eikrem W."/>
            <person name="Gready J.E."/>
            <person name="John U."/>
            <person name="Lanier W."/>
            <person name="Lindquist E.A."/>
            <person name="Lucas S."/>
            <person name="Mayer K.F."/>
            <person name="Moreau H."/>
            <person name="Not F."/>
            <person name="Otillar R."/>
            <person name="Panaud O."/>
            <person name="Pangilinan J."/>
            <person name="Paulsen I."/>
            <person name="Piegu B."/>
            <person name="Poliakov A."/>
            <person name="Robbens S."/>
            <person name="Schmutz J."/>
            <person name="Toulza E."/>
            <person name="Wyss T."/>
            <person name="Zelensky A."/>
            <person name="Zhou K."/>
            <person name="Armbrust E.V."/>
            <person name="Bhattacharya D."/>
            <person name="Goodenough U.W."/>
            <person name="Van de Peer Y."/>
            <person name="Grigoriev I.V."/>
        </authorList>
    </citation>
    <scope>NUCLEOTIDE SEQUENCE [LARGE SCALE GENOMIC DNA]</scope>
    <source>
        <strain evidence="15 16">CCMP1545</strain>
    </source>
</reference>
<dbReference type="GeneID" id="9682161"/>
<comment type="caution">
    <text evidence="12">Lacks conserved residue(s) required for the propagation of feature annotation.</text>
</comment>
<dbReference type="OMA" id="MPFGREG"/>
<feature type="region of interest" description="Disordered" evidence="13">
    <location>
        <begin position="970"/>
        <end position="1036"/>
    </location>
</feature>
<evidence type="ECO:0000313" key="15">
    <source>
        <dbReference type="EMBL" id="EEH58824.1"/>
    </source>
</evidence>
<evidence type="ECO:0000256" key="8">
    <source>
        <dbReference type="ARBA" id="ARBA00023122"/>
    </source>
</evidence>
<feature type="transmembrane region" description="Helical" evidence="12">
    <location>
        <begin position="420"/>
        <end position="439"/>
    </location>
</feature>
<dbReference type="InterPro" id="IPR014743">
    <property type="entry name" value="Cl-channel_core"/>
</dbReference>
<evidence type="ECO:0000256" key="11">
    <source>
        <dbReference type="PROSITE-ProRule" id="PRU00703"/>
    </source>
</evidence>
<dbReference type="GO" id="GO:0016020">
    <property type="term" value="C:membrane"/>
    <property type="evidence" value="ECO:0007669"/>
    <property type="project" value="UniProtKB-SubCell"/>
</dbReference>
<organism evidence="16">
    <name type="scientific">Micromonas pusilla (strain CCMP1545)</name>
    <name type="common">Picoplanktonic green alga</name>
    <dbReference type="NCBI Taxonomy" id="564608"/>
    <lineage>
        <taxon>Eukaryota</taxon>
        <taxon>Viridiplantae</taxon>
        <taxon>Chlorophyta</taxon>
        <taxon>Mamiellophyceae</taxon>
        <taxon>Mamiellales</taxon>
        <taxon>Mamiellaceae</taxon>
        <taxon>Micromonas</taxon>
    </lineage>
</organism>
<dbReference type="KEGG" id="mpp:MICPUCDRAFT_56049"/>
<dbReference type="SUPFAM" id="SSF81340">
    <property type="entry name" value="Clc chloride channel"/>
    <property type="match status" value="1"/>
</dbReference>
<feature type="compositionally biased region" description="Basic and acidic residues" evidence="13">
    <location>
        <begin position="212"/>
        <end position="237"/>
    </location>
</feature>
<evidence type="ECO:0000256" key="5">
    <source>
        <dbReference type="ARBA" id="ARBA00022737"/>
    </source>
</evidence>
<dbReference type="Gene3D" id="1.10.3080.10">
    <property type="entry name" value="Clc chloride channel"/>
    <property type="match status" value="1"/>
</dbReference>
<feature type="transmembrane region" description="Helical" evidence="12">
    <location>
        <begin position="473"/>
        <end position="491"/>
    </location>
</feature>
<keyword evidence="7 12" id="KW-0406">Ion transport</keyword>
<name>C1MNV7_MICPC</name>
<evidence type="ECO:0000259" key="14">
    <source>
        <dbReference type="PROSITE" id="PS51371"/>
    </source>
</evidence>